<dbReference type="PANTHER" id="PTHR35046">
    <property type="entry name" value="ZINC KNUCKLE (CCHC-TYPE) FAMILY PROTEIN"/>
    <property type="match status" value="1"/>
</dbReference>
<dbReference type="EMBL" id="BAABME010007404">
    <property type="protein sequence ID" value="GAA0170802.1"/>
    <property type="molecule type" value="Genomic_DNA"/>
</dbReference>
<dbReference type="Gene3D" id="3.10.10.10">
    <property type="entry name" value="HIV Type 1 Reverse Transcriptase, subunit A, domain 1"/>
    <property type="match status" value="1"/>
</dbReference>
<dbReference type="InterPro" id="IPR001584">
    <property type="entry name" value="Integrase_cat-core"/>
</dbReference>
<accession>A0AAV3R903</accession>
<dbReference type="PROSITE" id="PS50994">
    <property type="entry name" value="INTEGRASE"/>
    <property type="match status" value="1"/>
</dbReference>
<dbReference type="InterPro" id="IPR036397">
    <property type="entry name" value="RNaseH_sf"/>
</dbReference>
<reference evidence="2 3" key="1">
    <citation type="submission" date="2024-01" db="EMBL/GenBank/DDBJ databases">
        <title>The complete chloroplast genome sequence of Lithospermum erythrorhizon: insights into the phylogenetic relationship among Boraginaceae species and the maternal lineages of purple gromwells.</title>
        <authorList>
            <person name="Okada T."/>
            <person name="Watanabe K."/>
        </authorList>
    </citation>
    <scope>NUCLEOTIDE SEQUENCE [LARGE SCALE GENOMIC DNA]</scope>
</reference>
<comment type="caution">
    <text evidence="2">The sequence shown here is derived from an EMBL/GenBank/DDBJ whole genome shotgun (WGS) entry which is preliminary data.</text>
</comment>
<dbReference type="Proteomes" id="UP001454036">
    <property type="component" value="Unassembled WGS sequence"/>
</dbReference>
<dbReference type="AlphaFoldDB" id="A0AAV3R903"/>
<dbReference type="FunFam" id="3.30.70.270:FF:000020">
    <property type="entry name" value="Transposon Tf2-6 polyprotein-like Protein"/>
    <property type="match status" value="1"/>
</dbReference>
<dbReference type="GO" id="GO:0015074">
    <property type="term" value="P:DNA integration"/>
    <property type="evidence" value="ECO:0007669"/>
    <property type="project" value="InterPro"/>
</dbReference>
<dbReference type="Gene3D" id="3.30.70.270">
    <property type="match status" value="1"/>
</dbReference>
<dbReference type="SUPFAM" id="SSF56672">
    <property type="entry name" value="DNA/RNA polymerases"/>
    <property type="match status" value="1"/>
</dbReference>
<evidence type="ECO:0000313" key="2">
    <source>
        <dbReference type="EMBL" id="GAA0170802.1"/>
    </source>
</evidence>
<feature type="domain" description="Integrase catalytic" evidence="1">
    <location>
        <begin position="274"/>
        <end position="382"/>
    </location>
</feature>
<dbReference type="Gene3D" id="3.30.420.10">
    <property type="entry name" value="Ribonuclease H-like superfamily/Ribonuclease H"/>
    <property type="match status" value="1"/>
</dbReference>
<evidence type="ECO:0000259" key="1">
    <source>
        <dbReference type="PROSITE" id="PS50994"/>
    </source>
</evidence>
<organism evidence="2 3">
    <name type="scientific">Lithospermum erythrorhizon</name>
    <name type="common">Purple gromwell</name>
    <name type="synonym">Lithospermum officinale var. erythrorhizon</name>
    <dbReference type="NCBI Taxonomy" id="34254"/>
    <lineage>
        <taxon>Eukaryota</taxon>
        <taxon>Viridiplantae</taxon>
        <taxon>Streptophyta</taxon>
        <taxon>Embryophyta</taxon>
        <taxon>Tracheophyta</taxon>
        <taxon>Spermatophyta</taxon>
        <taxon>Magnoliopsida</taxon>
        <taxon>eudicotyledons</taxon>
        <taxon>Gunneridae</taxon>
        <taxon>Pentapetalae</taxon>
        <taxon>asterids</taxon>
        <taxon>lamiids</taxon>
        <taxon>Boraginales</taxon>
        <taxon>Boraginaceae</taxon>
        <taxon>Boraginoideae</taxon>
        <taxon>Lithospermeae</taxon>
        <taxon>Lithospermum</taxon>
    </lineage>
</organism>
<proteinExistence type="predicted"/>
<evidence type="ECO:0000313" key="3">
    <source>
        <dbReference type="Proteomes" id="UP001454036"/>
    </source>
</evidence>
<sequence>MRDIQHQIDFISRASLPNRPHYRMSQQEYEELQRQVEELLAKGNIRESLSLCVVPTLLTTKKDGSMRMCVDSRTINKITVSPDKKSHLQNLRDVLEVFNKEKFYGGVNRCSFMTNSVLFLGYVVSRDGVSVDESKVEAVRDWKTPTTLTEVRSFHGLVSFYRRFIHNFNTIMSAITNYMKGKKFTWTPEASTAFEEIKFYAVVRALKQWSSYLAFNEFVLFSDHETFTQCIESCLETQVIRFELICDHLARCCPTSQVAKGKSSNAGLYMPLSIPEGPWTSASMDFVSGFPCTQRGNDSIFVVVDRFSKMGHFIACKKTTDDVHMATLYFWEIYHLHGLPMSIVFDWDRRFVGHFWRSLWHLANTKLEFGSSYHPQTDGQTEVQRVGRGAQDLALSPLFMDTILEHQLI</sequence>
<dbReference type="SUPFAM" id="SSF53098">
    <property type="entry name" value="Ribonuclease H-like"/>
    <property type="match status" value="1"/>
</dbReference>
<name>A0AAV3R903_LITER</name>
<dbReference type="PANTHER" id="PTHR35046:SF18">
    <property type="entry name" value="RNA-DIRECTED DNA POLYMERASE"/>
    <property type="match status" value="1"/>
</dbReference>
<dbReference type="InterPro" id="IPR043128">
    <property type="entry name" value="Rev_trsase/Diguanyl_cyclase"/>
</dbReference>
<dbReference type="InterPro" id="IPR043502">
    <property type="entry name" value="DNA/RNA_pol_sf"/>
</dbReference>
<keyword evidence="3" id="KW-1185">Reference proteome</keyword>
<dbReference type="GO" id="GO:0003676">
    <property type="term" value="F:nucleic acid binding"/>
    <property type="evidence" value="ECO:0007669"/>
    <property type="project" value="InterPro"/>
</dbReference>
<gene>
    <name evidence="2" type="ORF">LIER_24986</name>
</gene>
<dbReference type="InterPro" id="IPR012337">
    <property type="entry name" value="RNaseH-like_sf"/>
</dbReference>
<protein>
    <recommendedName>
        <fullName evidence="1">Integrase catalytic domain-containing protein</fullName>
    </recommendedName>
</protein>